<organism evidence="1 2">
    <name type="scientific">Neocallimastix californiae</name>
    <dbReference type="NCBI Taxonomy" id="1754190"/>
    <lineage>
        <taxon>Eukaryota</taxon>
        <taxon>Fungi</taxon>
        <taxon>Fungi incertae sedis</taxon>
        <taxon>Chytridiomycota</taxon>
        <taxon>Chytridiomycota incertae sedis</taxon>
        <taxon>Neocallimastigomycetes</taxon>
        <taxon>Neocallimastigales</taxon>
        <taxon>Neocallimastigaceae</taxon>
        <taxon>Neocallimastix</taxon>
    </lineage>
</organism>
<evidence type="ECO:0000313" key="1">
    <source>
        <dbReference type="EMBL" id="ORY74669.1"/>
    </source>
</evidence>
<reference evidence="1 2" key="1">
    <citation type="submission" date="2016-08" db="EMBL/GenBank/DDBJ databases">
        <title>A Parts List for Fungal Cellulosomes Revealed by Comparative Genomics.</title>
        <authorList>
            <consortium name="DOE Joint Genome Institute"/>
            <person name="Haitjema C.H."/>
            <person name="Gilmore S.P."/>
            <person name="Henske J.K."/>
            <person name="Solomon K.V."/>
            <person name="De Groot R."/>
            <person name="Kuo A."/>
            <person name="Mondo S.J."/>
            <person name="Salamov A.A."/>
            <person name="Labutti K."/>
            <person name="Zhao Z."/>
            <person name="Chiniquy J."/>
            <person name="Barry K."/>
            <person name="Brewer H.M."/>
            <person name="Purvine S.O."/>
            <person name="Wright A.T."/>
            <person name="Boxma B."/>
            <person name="Van Alen T."/>
            <person name="Hackstein J.H."/>
            <person name="Baker S.E."/>
            <person name="Grigoriev I.V."/>
            <person name="O'Malley M.A."/>
        </authorList>
    </citation>
    <scope>NUCLEOTIDE SEQUENCE [LARGE SCALE GENOMIC DNA]</scope>
    <source>
        <strain evidence="1 2">G1</strain>
    </source>
</reference>
<keyword evidence="2" id="KW-1185">Reference proteome</keyword>
<sequence>MLIFDYINKIKDDKYIYFLYFKDSNNEDSEFDSHIYNGNKSFIESEELLLRNTFI</sequence>
<gene>
    <name evidence="1" type="ORF">LY90DRAFT_148494</name>
</gene>
<evidence type="ECO:0000313" key="2">
    <source>
        <dbReference type="Proteomes" id="UP000193920"/>
    </source>
</evidence>
<proteinExistence type="predicted"/>
<name>A0A1Y2ESW3_9FUNG</name>
<comment type="caution">
    <text evidence="1">The sequence shown here is derived from an EMBL/GenBank/DDBJ whole genome shotgun (WGS) entry which is preliminary data.</text>
</comment>
<dbReference type="EMBL" id="MCOG01000028">
    <property type="protein sequence ID" value="ORY74669.1"/>
    <property type="molecule type" value="Genomic_DNA"/>
</dbReference>
<protein>
    <submittedName>
        <fullName evidence="1">Uncharacterized protein</fullName>
    </submittedName>
</protein>
<dbReference type="Proteomes" id="UP000193920">
    <property type="component" value="Unassembled WGS sequence"/>
</dbReference>
<dbReference type="AlphaFoldDB" id="A0A1Y2ESW3"/>
<accession>A0A1Y2ESW3</accession>